<evidence type="ECO:0000256" key="3">
    <source>
        <dbReference type="ARBA" id="ARBA00022964"/>
    </source>
</evidence>
<evidence type="ECO:0000256" key="5">
    <source>
        <dbReference type="ARBA" id="ARBA00023004"/>
    </source>
</evidence>
<organism evidence="7 8">
    <name type="scientific">Cerrena zonata</name>
    <dbReference type="NCBI Taxonomy" id="2478898"/>
    <lineage>
        <taxon>Eukaryota</taxon>
        <taxon>Fungi</taxon>
        <taxon>Dikarya</taxon>
        <taxon>Basidiomycota</taxon>
        <taxon>Agaricomycotina</taxon>
        <taxon>Agaricomycetes</taxon>
        <taxon>Polyporales</taxon>
        <taxon>Cerrenaceae</taxon>
        <taxon>Cerrena</taxon>
    </lineage>
</organism>
<evidence type="ECO:0000256" key="1">
    <source>
        <dbReference type="ARBA" id="ARBA00001954"/>
    </source>
</evidence>
<dbReference type="GO" id="GO:0051213">
    <property type="term" value="F:dioxygenase activity"/>
    <property type="evidence" value="ECO:0007669"/>
    <property type="project" value="UniProtKB-KW"/>
</dbReference>
<keyword evidence="2" id="KW-0479">Metal-binding</keyword>
<comment type="cofactor">
    <cofactor evidence="1">
        <name>Fe(2+)</name>
        <dbReference type="ChEBI" id="CHEBI:29033"/>
    </cofactor>
</comment>
<keyword evidence="5" id="KW-0408">Iron</keyword>
<comment type="caution">
    <text evidence="7">The sequence shown here is derived from an EMBL/GenBank/DDBJ whole genome shotgun (WGS) entry which is preliminary data.</text>
</comment>
<keyword evidence="4" id="KW-0560">Oxidoreductase</keyword>
<dbReference type="EMBL" id="JASBNA010000021">
    <property type="protein sequence ID" value="KAK7685252.1"/>
    <property type="molecule type" value="Genomic_DNA"/>
</dbReference>
<protein>
    <recommendedName>
        <fullName evidence="6">2OGFeDO JBP1/TET oxygenase domain-containing protein</fullName>
    </recommendedName>
</protein>
<accession>A0AAW0FYP9</accession>
<evidence type="ECO:0000313" key="7">
    <source>
        <dbReference type="EMBL" id="KAK7685252.1"/>
    </source>
</evidence>
<dbReference type="Proteomes" id="UP001385951">
    <property type="component" value="Unassembled WGS sequence"/>
</dbReference>
<keyword evidence="3" id="KW-0223">Dioxygenase</keyword>
<evidence type="ECO:0000259" key="6">
    <source>
        <dbReference type="Pfam" id="PF12851"/>
    </source>
</evidence>
<dbReference type="AlphaFoldDB" id="A0AAW0FYP9"/>
<dbReference type="Pfam" id="PF12851">
    <property type="entry name" value="Tet_JBP"/>
    <property type="match status" value="1"/>
</dbReference>
<keyword evidence="8" id="KW-1185">Reference proteome</keyword>
<proteinExistence type="predicted"/>
<name>A0AAW0FYP9_9APHY</name>
<gene>
    <name evidence="7" type="ORF">QCA50_011615</name>
</gene>
<feature type="domain" description="2OGFeDO JBP1/TET oxygenase" evidence="6">
    <location>
        <begin position="92"/>
        <end position="225"/>
    </location>
</feature>
<dbReference type="GO" id="GO:0046872">
    <property type="term" value="F:metal ion binding"/>
    <property type="evidence" value="ECO:0007669"/>
    <property type="project" value="UniProtKB-KW"/>
</dbReference>
<reference evidence="7 8" key="1">
    <citation type="submission" date="2022-09" db="EMBL/GenBank/DDBJ databases">
        <authorList>
            <person name="Palmer J.M."/>
        </authorList>
    </citation>
    <scope>NUCLEOTIDE SEQUENCE [LARGE SCALE GENOMIC DNA]</scope>
    <source>
        <strain evidence="7 8">DSM 7382</strain>
    </source>
</reference>
<evidence type="ECO:0000313" key="8">
    <source>
        <dbReference type="Proteomes" id="UP001385951"/>
    </source>
</evidence>
<evidence type="ECO:0000256" key="4">
    <source>
        <dbReference type="ARBA" id="ARBA00023002"/>
    </source>
</evidence>
<evidence type="ECO:0000256" key="2">
    <source>
        <dbReference type="ARBA" id="ARBA00022723"/>
    </source>
</evidence>
<dbReference type="InterPro" id="IPR024779">
    <property type="entry name" value="2OGFeDO_JBP1/TET_oxygenase_dom"/>
</dbReference>
<dbReference type="Gene3D" id="3.60.130.30">
    <property type="match status" value="1"/>
</dbReference>
<sequence>MVVDCFGRIMAWVMPSLLSERLQGILCNGAALQKSWLESEVARKREGDPWQWREELFKSPKADSLRGVFNFSPAWFMAGHQTTLFLSTNPGKEWATVFSNAGAILSGVLHIMHPDEHRMQLEVIQRLRCDPRFTQILDTWPSIFAAISVIANQQSPLHQDQKGHYHWFDLLVSVGSYEMACLSMESFGLQVLNPPGTVVGFSGKTVRHGVAEADADRVCHAFYLRTDLQIYCQVRPATCMTQEVFRPWVGAQCPEKLKNMALNPFPLSITCI</sequence>